<evidence type="ECO:0000313" key="2">
    <source>
        <dbReference type="Proteomes" id="UP000554286"/>
    </source>
</evidence>
<proteinExistence type="predicted"/>
<dbReference type="EMBL" id="JACIGK010000043">
    <property type="protein sequence ID" value="MBB4268001.1"/>
    <property type="molecule type" value="Genomic_DNA"/>
</dbReference>
<dbReference type="Proteomes" id="UP000554286">
    <property type="component" value="Unassembled WGS sequence"/>
</dbReference>
<comment type="caution">
    <text evidence="1">The sequence shown here is derived from an EMBL/GenBank/DDBJ whole genome shotgun (WGS) entry which is preliminary data.</text>
</comment>
<sequence length="352" mass="38922">MRIPEIIKEIQLNGLNSTPENAGDVDYSASRRAYSASFEGEGERKVSFVLEDLRQLVLEGRFDPGNAVALSIGGADGSDLRALLQKMPIRGGVLLEYAREAAAAARAKADLEGGQRIEVVEGDATQKKGEAVDVALNCSGGAKTVIVMCFGVLHELPTRSPDYREDRFFDIFFSKFESVLLYCAEPCAVPAFDYLGWPDEVEIRLPDLPEWKLRLVADHICLQRFGVGVSEDSARGGGWVVMRSNQAVEVLHKLIRFQDMQRFRHEMGERLTSFNGATMGRAIQASFGVNDVEMELMYRTSTGFRDAYREHGVEARASGGQWPLLPPPITHCRLILRRLRQSGAPLCPTEGG</sequence>
<dbReference type="RefSeq" id="WP_184048393.1">
    <property type="nucleotide sequence ID" value="NZ_JACIGK010000043.1"/>
</dbReference>
<accession>A0A7W6RG83</accession>
<name>A0A7W6RG83_9PROT</name>
<gene>
    <name evidence="1" type="ORF">GGD89_003654</name>
</gene>
<evidence type="ECO:0000313" key="1">
    <source>
        <dbReference type="EMBL" id="MBB4268001.1"/>
    </source>
</evidence>
<dbReference type="InterPro" id="IPR029063">
    <property type="entry name" value="SAM-dependent_MTases_sf"/>
</dbReference>
<dbReference type="Gene3D" id="3.40.50.150">
    <property type="entry name" value="Vaccinia Virus protein VP39"/>
    <property type="match status" value="1"/>
</dbReference>
<dbReference type="AlphaFoldDB" id="A0A7W6RG83"/>
<protein>
    <recommendedName>
        <fullName evidence="3">Histidine-specific methyltransferase SAM-dependent domain-containing protein</fullName>
    </recommendedName>
</protein>
<keyword evidence="2" id="KW-1185">Reference proteome</keyword>
<evidence type="ECO:0008006" key="3">
    <source>
        <dbReference type="Google" id="ProtNLM"/>
    </source>
</evidence>
<reference evidence="1 2" key="1">
    <citation type="submission" date="2020-08" db="EMBL/GenBank/DDBJ databases">
        <title>Genome sequencing of Purple Non-Sulfur Bacteria from various extreme environments.</title>
        <authorList>
            <person name="Mayer M."/>
        </authorList>
    </citation>
    <scope>NUCLEOTIDE SEQUENCE [LARGE SCALE GENOMIC DNA]</scope>
    <source>
        <strain evidence="1 2">JA131</strain>
    </source>
</reference>
<organism evidence="1 2">
    <name type="scientific">Roseospira visakhapatnamensis</name>
    <dbReference type="NCBI Taxonomy" id="390880"/>
    <lineage>
        <taxon>Bacteria</taxon>
        <taxon>Pseudomonadati</taxon>
        <taxon>Pseudomonadota</taxon>
        <taxon>Alphaproteobacteria</taxon>
        <taxon>Rhodospirillales</taxon>
        <taxon>Rhodospirillaceae</taxon>
        <taxon>Roseospira</taxon>
    </lineage>
</organism>
<dbReference type="SUPFAM" id="SSF53335">
    <property type="entry name" value="S-adenosyl-L-methionine-dependent methyltransferases"/>
    <property type="match status" value="1"/>
</dbReference>